<keyword evidence="2" id="KW-1185">Reference proteome</keyword>
<reference evidence="1" key="1">
    <citation type="submission" date="2023-03" db="EMBL/GenBank/DDBJ databases">
        <title>Chromosome-level genomes of two armyworms, Mythimna separata and Mythimna loreyi, provide insights into the biosynthesis and reception of sex pheromones.</title>
        <authorList>
            <person name="Zhao H."/>
        </authorList>
    </citation>
    <scope>NUCLEOTIDE SEQUENCE</scope>
    <source>
        <strain evidence="1">BeijingLab</strain>
    </source>
</reference>
<organism evidence="1 2">
    <name type="scientific">Mythimna loreyi</name>
    <dbReference type="NCBI Taxonomy" id="667449"/>
    <lineage>
        <taxon>Eukaryota</taxon>
        <taxon>Metazoa</taxon>
        <taxon>Ecdysozoa</taxon>
        <taxon>Arthropoda</taxon>
        <taxon>Hexapoda</taxon>
        <taxon>Insecta</taxon>
        <taxon>Pterygota</taxon>
        <taxon>Neoptera</taxon>
        <taxon>Endopterygota</taxon>
        <taxon>Lepidoptera</taxon>
        <taxon>Glossata</taxon>
        <taxon>Ditrysia</taxon>
        <taxon>Noctuoidea</taxon>
        <taxon>Noctuidae</taxon>
        <taxon>Noctuinae</taxon>
        <taxon>Hadenini</taxon>
        <taxon>Mythimna</taxon>
    </lineage>
</organism>
<evidence type="ECO:0000313" key="2">
    <source>
        <dbReference type="Proteomes" id="UP001231649"/>
    </source>
</evidence>
<proteinExistence type="predicted"/>
<sequence>MRRSRTAARAPAPLALHTLLLALLTAAAAQPQPTPDTLAALGAILPPFVSEHFDELVKAASASCEAIPQQLLFARTSPLQASGAPLLRYSRGGRRALSATRAAERVRRGEPLVLYVPGWWNTPSDASSHALVQALMTKHSAVHLLDTRLFFCRGYVTAVSNITPLSHTLFNFFKKLHKSGYPLSSIHIIGFSLGAHVAGLTGKLVKRNLNATLGRITALDPARPCFARGEYRLDKEDAAFVQVIHSSTGVLGIAEPLGHADVYVNGVGGKHPECAGRSISLECDHARAWQLYSASAMNELSLMGRRCASWDELLHEQCSGSETVLGYSCSPTAQGMFLFKSQENSEPQFRERELHVFNLFNLLSWPFRSWQSSKLKETSKVPN</sequence>
<protein>
    <submittedName>
        <fullName evidence="1">Uncharacterized protein</fullName>
    </submittedName>
</protein>
<accession>A0ACC2QDH5</accession>
<dbReference type="EMBL" id="CM056796">
    <property type="protein sequence ID" value="KAJ8713773.1"/>
    <property type="molecule type" value="Genomic_DNA"/>
</dbReference>
<comment type="caution">
    <text evidence="1">The sequence shown here is derived from an EMBL/GenBank/DDBJ whole genome shotgun (WGS) entry which is preliminary data.</text>
</comment>
<evidence type="ECO:0000313" key="1">
    <source>
        <dbReference type="EMBL" id="KAJ8713773.1"/>
    </source>
</evidence>
<name>A0ACC2QDH5_9NEOP</name>
<gene>
    <name evidence="1" type="ORF">PYW08_007393</name>
</gene>
<dbReference type="Proteomes" id="UP001231649">
    <property type="component" value="Chromosome 20"/>
</dbReference>